<keyword evidence="3" id="KW-1185">Reference proteome</keyword>
<evidence type="ECO:0000313" key="2">
    <source>
        <dbReference type="EMBL" id="VVM06577.1"/>
    </source>
</evidence>
<organism evidence="2 3">
    <name type="scientific">Methylacidimicrobium tartarophylax</name>
    <dbReference type="NCBI Taxonomy" id="1041768"/>
    <lineage>
        <taxon>Bacteria</taxon>
        <taxon>Pseudomonadati</taxon>
        <taxon>Verrucomicrobiota</taxon>
        <taxon>Methylacidimicrobium</taxon>
    </lineage>
</organism>
<proteinExistence type="predicted"/>
<name>A0A5E6MKK3_9BACT</name>
<reference evidence="2 3" key="1">
    <citation type="submission" date="2019-09" db="EMBL/GenBank/DDBJ databases">
        <authorList>
            <person name="Cremers G."/>
        </authorList>
    </citation>
    <scope>NUCLEOTIDE SEQUENCE [LARGE SCALE GENOMIC DNA]</scope>
    <source>
        <strain evidence="2">4A</strain>
    </source>
</reference>
<dbReference type="EMBL" id="CABFVA020000070">
    <property type="protein sequence ID" value="VVM06577.1"/>
    <property type="molecule type" value="Genomic_DNA"/>
</dbReference>
<evidence type="ECO:0000313" key="3">
    <source>
        <dbReference type="Proteomes" id="UP000334923"/>
    </source>
</evidence>
<evidence type="ECO:0000256" key="1">
    <source>
        <dbReference type="SAM" id="MobiDB-lite"/>
    </source>
</evidence>
<dbReference type="AlphaFoldDB" id="A0A5E6MKK3"/>
<sequence>MVIELRTQLRLPLDDLLAVILEWIEPSMTRSALGRLLRAPSATPGCLNRKKGQSHSTLSS</sequence>
<accession>A0A5E6MKK3</accession>
<dbReference type="Proteomes" id="UP000334923">
    <property type="component" value="Unassembled WGS sequence"/>
</dbReference>
<gene>
    <name evidence="2" type="ORF">MAMT_01289</name>
</gene>
<feature type="region of interest" description="Disordered" evidence="1">
    <location>
        <begin position="40"/>
        <end position="60"/>
    </location>
</feature>
<protein>
    <submittedName>
        <fullName evidence="2">Uncharacterized protein</fullName>
    </submittedName>
</protein>